<reference evidence="6 7" key="1">
    <citation type="submission" date="2019-01" db="EMBL/GenBank/DDBJ databases">
        <authorList>
            <person name="Chen W.-M."/>
        </authorList>
    </citation>
    <scope>NUCLEOTIDE SEQUENCE [LARGE SCALE GENOMIC DNA]</scope>
    <source>
        <strain evidence="6 7">CCP-18</strain>
    </source>
</reference>
<evidence type="ECO:0000259" key="5">
    <source>
        <dbReference type="PROSITE" id="PS50937"/>
    </source>
</evidence>
<dbReference type="SUPFAM" id="SSF46955">
    <property type="entry name" value="Putative DNA-binding domain"/>
    <property type="match status" value="1"/>
</dbReference>
<dbReference type="Proteomes" id="UP000288587">
    <property type="component" value="Unassembled WGS sequence"/>
</dbReference>
<gene>
    <name evidence="6" type="ORF">EOD73_08160</name>
</gene>
<keyword evidence="1" id="KW-0678">Repressor</keyword>
<dbReference type="PANTHER" id="PTHR30204:SF69">
    <property type="entry name" value="MERR-FAMILY TRANSCRIPTIONAL REGULATOR"/>
    <property type="match status" value="1"/>
</dbReference>
<sequence>MNPTEPRYRSGAVARMLRMPVATLRVWERRYGVCAPQLTPSGQRLYSGADVQRLALIQQLVAHGHAIGTLAPLDTEALHAVAATHAATTARPRTPEAAAPLRVRCADPRLRERLDALVDQPLQWVGPGEAAALHLDRHARLLPDAPAQAPAGGPRWGVLVRYAAAPAVAALQAAGAEVLREPADEAALRAWWQRLVATRPTLPPPEAPPAATAPPPRWDQATLEAFAGLSTTIACECPRHLAELLIQLGQFEAYSADCASRGPEDAALHRHLQQVSGQARVLLEDALARVAEAEGLIRSG</sequence>
<dbReference type="GO" id="GO:0003677">
    <property type="term" value="F:DNA binding"/>
    <property type="evidence" value="ECO:0007669"/>
    <property type="project" value="UniProtKB-KW"/>
</dbReference>
<accession>A0A3S2UVT5</accession>
<evidence type="ECO:0000256" key="1">
    <source>
        <dbReference type="ARBA" id="ARBA00022491"/>
    </source>
</evidence>
<evidence type="ECO:0000313" key="7">
    <source>
        <dbReference type="Proteomes" id="UP000288587"/>
    </source>
</evidence>
<evidence type="ECO:0000256" key="4">
    <source>
        <dbReference type="ARBA" id="ARBA00023163"/>
    </source>
</evidence>
<keyword evidence="3" id="KW-0238">DNA-binding</keyword>
<name>A0A3S2UVT5_9BURK</name>
<keyword evidence="4" id="KW-0804">Transcription</keyword>
<dbReference type="SMART" id="SM00422">
    <property type="entry name" value="HTH_MERR"/>
    <property type="match status" value="1"/>
</dbReference>
<proteinExistence type="predicted"/>
<dbReference type="Pfam" id="PF13411">
    <property type="entry name" value="MerR_1"/>
    <property type="match status" value="1"/>
</dbReference>
<protein>
    <submittedName>
        <fullName evidence="6">MerR family transcriptional regulator</fullName>
    </submittedName>
</protein>
<dbReference type="InterPro" id="IPR047057">
    <property type="entry name" value="MerR_fam"/>
</dbReference>
<keyword evidence="2" id="KW-0805">Transcription regulation</keyword>
<dbReference type="OrthoDB" id="9800334at2"/>
<evidence type="ECO:0000313" key="6">
    <source>
        <dbReference type="EMBL" id="RVT86011.1"/>
    </source>
</evidence>
<dbReference type="RefSeq" id="WP_127682509.1">
    <property type="nucleotide sequence ID" value="NZ_SACM01000002.1"/>
</dbReference>
<feature type="domain" description="HTH merR-type" evidence="5">
    <location>
        <begin position="7"/>
        <end position="64"/>
    </location>
</feature>
<organism evidence="6 7">
    <name type="scientific">Inhella crocodyli</name>
    <dbReference type="NCBI Taxonomy" id="2499851"/>
    <lineage>
        <taxon>Bacteria</taxon>
        <taxon>Pseudomonadati</taxon>
        <taxon>Pseudomonadota</taxon>
        <taxon>Betaproteobacteria</taxon>
        <taxon>Burkholderiales</taxon>
        <taxon>Sphaerotilaceae</taxon>
        <taxon>Inhella</taxon>
    </lineage>
</organism>
<dbReference type="CDD" id="cd01104">
    <property type="entry name" value="HTH_MlrA-CarA"/>
    <property type="match status" value="1"/>
</dbReference>
<dbReference type="PROSITE" id="PS50937">
    <property type="entry name" value="HTH_MERR_2"/>
    <property type="match status" value="1"/>
</dbReference>
<comment type="caution">
    <text evidence="6">The sequence shown here is derived from an EMBL/GenBank/DDBJ whole genome shotgun (WGS) entry which is preliminary data.</text>
</comment>
<dbReference type="GO" id="GO:0003700">
    <property type="term" value="F:DNA-binding transcription factor activity"/>
    <property type="evidence" value="ECO:0007669"/>
    <property type="project" value="InterPro"/>
</dbReference>
<dbReference type="Gene3D" id="1.10.1660.10">
    <property type="match status" value="1"/>
</dbReference>
<dbReference type="PANTHER" id="PTHR30204">
    <property type="entry name" value="REDOX-CYCLING DRUG-SENSING TRANSCRIPTIONAL ACTIVATOR SOXR"/>
    <property type="match status" value="1"/>
</dbReference>
<dbReference type="EMBL" id="SACM01000002">
    <property type="protein sequence ID" value="RVT86011.1"/>
    <property type="molecule type" value="Genomic_DNA"/>
</dbReference>
<evidence type="ECO:0000256" key="2">
    <source>
        <dbReference type="ARBA" id="ARBA00023015"/>
    </source>
</evidence>
<dbReference type="AlphaFoldDB" id="A0A3S2UVT5"/>
<evidence type="ECO:0000256" key="3">
    <source>
        <dbReference type="ARBA" id="ARBA00023125"/>
    </source>
</evidence>
<dbReference type="InterPro" id="IPR009061">
    <property type="entry name" value="DNA-bd_dom_put_sf"/>
</dbReference>
<keyword evidence="7" id="KW-1185">Reference proteome</keyword>
<dbReference type="InterPro" id="IPR000551">
    <property type="entry name" value="MerR-type_HTH_dom"/>
</dbReference>